<dbReference type="AlphaFoldDB" id="A0A1M6D2W3"/>
<gene>
    <name evidence="2" type="ORF">SAMN05444280_104177</name>
</gene>
<dbReference type="RefSeq" id="WP_083578085.1">
    <property type="nucleotide sequence ID" value="NZ_FQZE01000004.1"/>
</dbReference>
<dbReference type="CDD" id="cd16279">
    <property type="entry name" value="metallo-hydrolase-like_MBL-fold"/>
    <property type="match status" value="1"/>
</dbReference>
<dbReference type="OrthoDB" id="9781189at2"/>
<dbReference type="PANTHER" id="PTHR42663:SF6">
    <property type="entry name" value="HYDROLASE C777.06C-RELATED"/>
    <property type="match status" value="1"/>
</dbReference>
<dbReference type="InterPro" id="IPR001279">
    <property type="entry name" value="Metallo-B-lactamas"/>
</dbReference>
<keyword evidence="3" id="KW-1185">Reference proteome</keyword>
<dbReference type="SMART" id="SM00849">
    <property type="entry name" value="Lactamase_B"/>
    <property type="match status" value="1"/>
</dbReference>
<dbReference type="Gene3D" id="3.60.15.10">
    <property type="entry name" value="Ribonuclease Z/Hydroxyacylglutathione hydrolase-like"/>
    <property type="match status" value="1"/>
</dbReference>
<dbReference type="Pfam" id="PF12706">
    <property type="entry name" value="Lactamase_B_2"/>
    <property type="match status" value="1"/>
</dbReference>
<dbReference type="PANTHER" id="PTHR42663">
    <property type="entry name" value="HYDROLASE C777.06C-RELATED-RELATED"/>
    <property type="match status" value="1"/>
</dbReference>
<proteinExistence type="predicted"/>
<dbReference type="Proteomes" id="UP000184050">
    <property type="component" value="Unassembled WGS sequence"/>
</dbReference>
<protein>
    <submittedName>
        <fullName evidence="2">Phosphoribosyl 1,2-cyclic phosphate phosphodiesterase</fullName>
    </submittedName>
</protein>
<evidence type="ECO:0000313" key="2">
    <source>
        <dbReference type="EMBL" id="SHI67461.1"/>
    </source>
</evidence>
<feature type="domain" description="Metallo-beta-lactamase" evidence="1">
    <location>
        <begin position="41"/>
        <end position="233"/>
    </location>
</feature>
<dbReference type="SUPFAM" id="SSF56281">
    <property type="entry name" value="Metallo-hydrolase/oxidoreductase"/>
    <property type="match status" value="1"/>
</dbReference>
<dbReference type="EMBL" id="FQZE01000004">
    <property type="protein sequence ID" value="SHI67461.1"/>
    <property type="molecule type" value="Genomic_DNA"/>
</dbReference>
<organism evidence="2 3">
    <name type="scientific">Tangfeifania diversioriginum</name>
    <dbReference type="NCBI Taxonomy" id="1168035"/>
    <lineage>
        <taxon>Bacteria</taxon>
        <taxon>Pseudomonadati</taxon>
        <taxon>Bacteroidota</taxon>
        <taxon>Bacteroidia</taxon>
        <taxon>Marinilabiliales</taxon>
        <taxon>Prolixibacteraceae</taxon>
        <taxon>Tangfeifania</taxon>
    </lineage>
</organism>
<sequence length="261" mass="30220">MHHQNLKIEATFLGTGTSQGVPVIACDCPVCQSIDEKDKRLRSSLLLKINDHNFVIDAGPDFRQQMLRESVKTLRAILITHEHADHVLGLDDIRSFNWVQKHPTDIYAEKRVQESIKRIFDYVFSENKYPGIPEMKLHLIDETPFEIEDIRFTPIRCYHHKLPVLGFRVGDLTYVTDTNYIPDKEMEKIAGSRIFIVNALRKEKHLSHFNLEQALNVIEAIQPEKAFLTHASHNFGKHRDIQARLPENVFMGYDGLKIILK</sequence>
<name>A0A1M6D2W3_9BACT</name>
<accession>A0A1M6D2W3</accession>
<evidence type="ECO:0000259" key="1">
    <source>
        <dbReference type="SMART" id="SM00849"/>
    </source>
</evidence>
<dbReference type="InterPro" id="IPR036866">
    <property type="entry name" value="RibonucZ/Hydroxyglut_hydro"/>
</dbReference>
<dbReference type="STRING" id="1168035.SAMN05444280_104177"/>
<evidence type="ECO:0000313" key="3">
    <source>
        <dbReference type="Proteomes" id="UP000184050"/>
    </source>
</evidence>
<reference evidence="2 3" key="1">
    <citation type="submission" date="2016-11" db="EMBL/GenBank/DDBJ databases">
        <authorList>
            <person name="Jaros S."/>
            <person name="Januszkiewicz K."/>
            <person name="Wedrychowicz H."/>
        </authorList>
    </citation>
    <scope>NUCLEOTIDE SEQUENCE [LARGE SCALE GENOMIC DNA]</scope>
    <source>
        <strain evidence="2 3">DSM 27063</strain>
    </source>
</reference>